<organism evidence="1 2">
    <name type="scientific">Spiromyces aspiralis</name>
    <dbReference type="NCBI Taxonomy" id="68401"/>
    <lineage>
        <taxon>Eukaryota</taxon>
        <taxon>Fungi</taxon>
        <taxon>Fungi incertae sedis</taxon>
        <taxon>Zoopagomycota</taxon>
        <taxon>Kickxellomycotina</taxon>
        <taxon>Kickxellomycetes</taxon>
        <taxon>Kickxellales</taxon>
        <taxon>Kickxellaceae</taxon>
        <taxon>Spiromyces</taxon>
    </lineage>
</organism>
<evidence type="ECO:0000313" key="2">
    <source>
        <dbReference type="Proteomes" id="UP001145114"/>
    </source>
</evidence>
<gene>
    <name evidence="1" type="primary">brr2</name>
    <name evidence="1" type="ORF">EV182_000411</name>
</gene>
<protein>
    <submittedName>
        <fullName evidence="1">Pre-mRNA splicing</fullName>
        <ecNumber evidence="1">3.6.4.13</ecNumber>
    </submittedName>
</protein>
<dbReference type="EMBL" id="JAMZIH010000017">
    <property type="protein sequence ID" value="KAJ1680235.1"/>
    <property type="molecule type" value="Genomic_DNA"/>
</dbReference>
<comment type="caution">
    <text evidence="1">The sequence shown here is derived from an EMBL/GenBank/DDBJ whole genome shotgun (WGS) entry which is preliminary data.</text>
</comment>
<name>A0ACC1HW05_9FUNG</name>
<accession>A0ACC1HW05</accession>
<dbReference type="EC" id="3.6.4.13" evidence="1"/>
<proteinExistence type="predicted"/>
<keyword evidence="1" id="KW-0378">Hydrolase</keyword>
<evidence type="ECO:0000313" key="1">
    <source>
        <dbReference type="EMBL" id="KAJ1680235.1"/>
    </source>
</evidence>
<reference evidence="1" key="1">
    <citation type="submission" date="2022-06" db="EMBL/GenBank/DDBJ databases">
        <title>Phylogenomic reconstructions and comparative analyses of Kickxellomycotina fungi.</title>
        <authorList>
            <person name="Reynolds N.K."/>
            <person name="Stajich J.E."/>
            <person name="Barry K."/>
            <person name="Grigoriev I.V."/>
            <person name="Crous P."/>
            <person name="Smith M.E."/>
        </authorList>
    </citation>
    <scope>NUCLEOTIDE SEQUENCE</scope>
    <source>
        <strain evidence="1">RSA 2271</strain>
    </source>
</reference>
<sequence length="2316" mass="260426">MADQQSIRDQYRYSAMSNLVLRSDRGGRARREGEEGITGEPGSLWGKLDVREMGSRVVHEKPQAAKRDQKSKAGGTVDDEIQRLQKKKRRAEERLLRTNYGFGDILAATEDMEEISYRPRTRDTLQIWEFILSFISDYLSDSTPEVVRSAADEALAILKDESLKDFDRKQRIEGLLDIKMSPEKFANLVNLGKQITDYDTEEDKREGEEGEGELEEAGVAVVFDEDEEESEEEGAGRAGEGLGLTNAMEDYVIDEEEGEEEGAHEAQAEGDEELRYSGGAKDDKIEGQPSGEDEQEEAETIRAGVDRGAPSEVDAVAKDGQREKPELDARDIDAFWLQRQVVRYFTDPHVAQQKTQEALNIMGASDSTLRDVENGLVELFDYEHFDLVRLLTQNRDLIVWCTRLARASEGAEKDRVKGQMRDHGLDWVLDRLGIGKGVRPTAESLESALDKAATVVGQERGRDSSKMDIDNVDGGKAREEAKEEEEKEDALPRIINLEELTFHQGGHLMTNTKCRLPEGSFKRSRKGYEEIHVPHPNAPPLAKDERLVPIEELPEWARPAFVGAVSLNRVQSRVYPAAFKTDQNMLVCAPTGAGKTNVAMLAMLHEISKYRDESSGQIALDEFKMVYVAPMKALVQEMAGSFAKRFEPLGLKVSELTGDSQLTRQQLAETQVIVTTPEKWDIVTRKGSDRSYTALVRLVIVDEIHLLHDDRGPVLEALVSRILRTIEQTQQPVRLIGLSATLPNYEDVATFLRVDPSTGLHYFDGSYRPCPLSQVFVGVTEKKAIKRLSAMNEVVYEKVVAQAGKNQTLVFVHSRKETARTAQAIRDMALEKETIGQFLAEGGASREILRTEAESLKDPVLRDLLPYGFAVHHAGMSRADRTLVEELFGDGHIQVLVSTATLAWGVNLPAHQVIIKGTQVYAPDKGAWTELSPQDVLQMLGRAGRPQYDTFGEGVLITTHSELQYYLSLLNQQLPIESQLASRLPDLLNAEIALGTVRSRQDAVQWLGYSYYYVRMLRNPRLYNVSVDDLERDPYLRRKRADLAHTALIQLEKSAMVRYDRSTGMVQGTPLGRIASHYYLSHRTVGSFIQLLRPTTGQMEILRVFATADEFRLIPVRQEEKAELASLLERVPIPIKEGIDAPTAKIAVLLQAYVSQLHLTGFALASDTVYVTQSAGRLMRAIFEIAAQRGWARPAKAALNWCKEIEHRMWLPMTPLRQFPGSRLPKDLIRRVERRNMPWERCLDLEPHELGEWIGAPKAGKLLHKYIHSVPRLDVRAHVLPLTRSLLKIELTLTPDFMWDSKYHGAAQVFWVWVEDADGERLLYCEPFVLKEIYAASPHVTEFTCPLQHPLPPNYFIVVTSDRWMASEVRVPVSFRHLRLPEKFLPHTELLDRQPLRPQDIFGDQPEFLSLFTGPDSPLRGQEVFNPIQTQIVDILYGKNENVFLGAAAGSGKTVAAEFALLRLWREEARRAAEDPDNYYRRRAVYVVPFASLAKLRARLWSKRFQAVQGGKMVVCLTGEGTADMKLLERADVVIATPSQWDGLSRRWKQRRSIQTVGLFIADNVEWLGGGGVGSVDEEADHGVDAATYEVIISRMRYMAAQTEMLVRIVVLSSPIANAYDVASWIGAPKSAVFTFSPMVRAVPVDLHIQSYAIPHFPSMMMAMSRPTYHSILGHAGGLPGRKVLPDGRLEDINSGKPAIVFVPSRAQAKLTADDLLVCCAADGHERQFLRAESVEDIEPHLARVQDKELADFMRYGIAYYHEATATADRSIVERLFLAGAIQVLVASRDSCWALDHIQAHTVVIMGTQRYYGSEHRYVDYAIPDIQQMTGRAGRPGIDSQAVCVLMCNANKKPYFKKFLEEAMPLESRLDQRFHDPLNAEVVTRTIENKQDAVDYLTWTFLYRRLPQNPNYYGLQGTTHGHLSDYLSELIETTLQALSDARCVVIDEDEMDVSASNLGMIAAYYQVRYLTIEMFAHSLTATTKLRGVLDIVSAADEFEVIPIRHRERAILSRLATRVPLGMPKVEEPAHTSPRVKTHLLLQAHFSRLSLPADLATDQAWVLNRVILLLQAMVDVASSQGWLKPAISAMELSQMSVQAFWDGRDPLVKQIPHFSSPQMLERCRKAQVESVYDVMDMDDEDREELLKGLQPAQVKDVAQYVNRYPNLEVSLNLLDTDEITAGSVATLQVSLDRELDEDDIAAMETKGVVPPGPVMAPYFPRTKDEGWWIVIGDTEAQTLVAVKRVTVGKSIATKIQFQVPEKQGKATYKCFIMCDSYAGCDQEYDIEMDVLAAEESSEDEEEEEEEESEDGDAMERE</sequence>
<dbReference type="Proteomes" id="UP001145114">
    <property type="component" value="Unassembled WGS sequence"/>
</dbReference>
<keyword evidence="2" id="KW-1185">Reference proteome</keyword>